<dbReference type="InterPro" id="IPR025857">
    <property type="entry name" value="MacB_PCD"/>
</dbReference>
<evidence type="ECO:0000256" key="2">
    <source>
        <dbReference type="ARBA" id="ARBA00022475"/>
    </source>
</evidence>
<dbReference type="GO" id="GO:0005886">
    <property type="term" value="C:plasma membrane"/>
    <property type="evidence" value="ECO:0007669"/>
    <property type="project" value="UniProtKB-SubCell"/>
</dbReference>
<gene>
    <name evidence="10" type="ORF">EDC25_1194</name>
</gene>
<dbReference type="Pfam" id="PF02687">
    <property type="entry name" value="FtsX"/>
    <property type="match status" value="2"/>
</dbReference>
<dbReference type="PANTHER" id="PTHR30572:SF4">
    <property type="entry name" value="ABC TRANSPORTER PERMEASE YTRF"/>
    <property type="match status" value="1"/>
</dbReference>
<comment type="caution">
    <text evidence="10">The sequence shown here is derived from an EMBL/GenBank/DDBJ whole genome shotgun (WGS) entry which is preliminary data.</text>
</comment>
<proteinExistence type="inferred from homology"/>
<accession>A0A4R3L858</accession>
<evidence type="ECO:0000256" key="6">
    <source>
        <dbReference type="ARBA" id="ARBA00038076"/>
    </source>
</evidence>
<evidence type="ECO:0000256" key="1">
    <source>
        <dbReference type="ARBA" id="ARBA00004651"/>
    </source>
</evidence>
<feature type="transmembrane region" description="Helical" evidence="7">
    <location>
        <begin position="280"/>
        <end position="307"/>
    </location>
</feature>
<dbReference type="InterPro" id="IPR003838">
    <property type="entry name" value="ABC3_permease_C"/>
</dbReference>
<dbReference type="RefSeq" id="WP_164483947.1">
    <property type="nucleotide sequence ID" value="NZ_JBHLWF010000083.1"/>
</dbReference>
<evidence type="ECO:0000313" key="11">
    <source>
        <dbReference type="Proteomes" id="UP000294599"/>
    </source>
</evidence>
<dbReference type="Proteomes" id="UP000294599">
    <property type="component" value="Unassembled WGS sequence"/>
</dbReference>
<keyword evidence="4 7" id="KW-1133">Transmembrane helix</keyword>
<feature type="transmembrane region" description="Helical" evidence="7">
    <location>
        <begin position="691"/>
        <end position="714"/>
    </location>
</feature>
<keyword evidence="5 7" id="KW-0472">Membrane</keyword>
<evidence type="ECO:0000259" key="9">
    <source>
        <dbReference type="Pfam" id="PF12704"/>
    </source>
</evidence>
<evidence type="ECO:0000256" key="3">
    <source>
        <dbReference type="ARBA" id="ARBA00022692"/>
    </source>
</evidence>
<feature type="transmembrane region" description="Helical" evidence="7">
    <location>
        <begin position="777"/>
        <end position="801"/>
    </location>
</feature>
<dbReference type="InterPro" id="IPR017800">
    <property type="entry name" value="ADOP"/>
</dbReference>
<dbReference type="Pfam" id="PF12704">
    <property type="entry name" value="MacB_PCD"/>
    <property type="match status" value="2"/>
</dbReference>
<feature type="domain" description="MacB-like periplasmic core" evidence="9">
    <location>
        <begin position="23"/>
        <end position="243"/>
    </location>
</feature>
<keyword evidence="2" id="KW-1003">Cell membrane</keyword>
<keyword evidence="3 7" id="KW-0812">Transmembrane</keyword>
<sequence>MIATALHDLRTAARSLLRAPLTTVATVLTLAIACAATLATWAMVEAVFLRALPYAQADRLLAVWVDASGIEGEIGIQDPRREWTSFDHYLDVRDNARSLEGIAAWRGWNPVLGDGRGEAERLVGGAATWNAFQVLGVQPVLGRGFAAEDGVIDAPMVAVIGHGLWQRRFNGDPDVIGRVVEFNRMRHTVVGVMPAGFRFPDLPEAEVFAVLQERTGDRGQAALRQFARLAPGVGIEQAQRELDLLAARLRRQYPDTQRGLGLFVEPLQASLGRHVRAQVLVLQAAALMVLLIATVNLASLAVARSAGRRGEFALRGILGASPWRQWRLLLAESLQLAVAGGLAGLLLAGVGLRLLTTLFPPGFAQAWDVQPGASAVLAAITLSGAVALVIAGASASATRRATLADANAQTGARSIGARAGNRLANALVAGNFALALAVTVASILLLDSHRCLQQVDLGFRPQGVVAGGLLLPSMAYPDDPELRGAQQRLRESLQAIPGVDAVAFSTSVPLSRSFSDALLHIEGQAGARADGRAHAWINWVSHDFLDTLGVRLREGRGFNPGDASGHTRPAIVNAAFVRQHFDGRSPLGRRLGVDGDDGTQWFDIVGVVDDLRFFGVDQAQTPTAYLSLEAMPRRNLFLTVRSDSDPVAVMASMRQAVRQLDPALAMADLRPLQDRVDAAIAMPRAISRITVLFALSGLLLAGIGVYSTLAHAVLRRTRELGLRRAMGADSGSVLTLVLGQALRPALLGLLPGLPLVWLLARELRVVLYEIGPAQPSAWLLAVAVLALVALLAAALPARLALRVEPLTALRQD</sequence>
<feature type="domain" description="ABC3 transporter permease C-terminal" evidence="8">
    <location>
        <begin position="692"/>
        <end position="805"/>
    </location>
</feature>
<dbReference type="AlphaFoldDB" id="A0A4R3L858"/>
<evidence type="ECO:0000256" key="4">
    <source>
        <dbReference type="ARBA" id="ARBA00022989"/>
    </source>
</evidence>
<feature type="transmembrane region" description="Helical" evidence="7">
    <location>
        <begin position="328"/>
        <end position="352"/>
    </location>
</feature>
<reference evidence="10 11" key="1">
    <citation type="submission" date="2019-03" db="EMBL/GenBank/DDBJ databases">
        <title>Genomic Encyclopedia of Type Strains, Phase IV (KMG-IV): sequencing the most valuable type-strain genomes for metagenomic binning, comparative biology and taxonomic classification.</title>
        <authorList>
            <person name="Goeker M."/>
        </authorList>
    </citation>
    <scope>NUCLEOTIDE SEQUENCE [LARGE SCALE GENOMIC DNA]</scope>
    <source>
        <strain evidence="10 11">DSM 21944</strain>
    </source>
</reference>
<organism evidence="10 11">
    <name type="scientific">Pseudofulvimonas gallinarii</name>
    <dbReference type="NCBI Taxonomy" id="634155"/>
    <lineage>
        <taxon>Bacteria</taxon>
        <taxon>Pseudomonadati</taxon>
        <taxon>Pseudomonadota</taxon>
        <taxon>Gammaproteobacteria</taxon>
        <taxon>Lysobacterales</taxon>
        <taxon>Rhodanobacteraceae</taxon>
        <taxon>Pseudofulvimonas</taxon>
    </lineage>
</organism>
<dbReference type="EMBL" id="SMAF01000019">
    <property type="protein sequence ID" value="TCS95225.1"/>
    <property type="molecule type" value="Genomic_DNA"/>
</dbReference>
<dbReference type="GO" id="GO:0022857">
    <property type="term" value="F:transmembrane transporter activity"/>
    <property type="evidence" value="ECO:0007669"/>
    <property type="project" value="TreeGrafter"/>
</dbReference>
<feature type="transmembrane region" description="Helical" evidence="7">
    <location>
        <begin position="21"/>
        <end position="44"/>
    </location>
</feature>
<dbReference type="PANTHER" id="PTHR30572">
    <property type="entry name" value="MEMBRANE COMPONENT OF TRANSPORTER-RELATED"/>
    <property type="match status" value="1"/>
</dbReference>
<evidence type="ECO:0000259" key="8">
    <source>
        <dbReference type="Pfam" id="PF02687"/>
    </source>
</evidence>
<protein>
    <submittedName>
        <fullName evidence="10">Putative permease</fullName>
    </submittedName>
</protein>
<evidence type="ECO:0000256" key="5">
    <source>
        <dbReference type="ARBA" id="ARBA00023136"/>
    </source>
</evidence>
<evidence type="ECO:0000313" key="10">
    <source>
        <dbReference type="EMBL" id="TCS95225.1"/>
    </source>
</evidence>
<feature type="transmembrane region" description="Helical" evidence="7">
    <location>
        <begin position="734"/>
        <end position="757"/>
    </location>
</feature>
<comment type="similarity">
    <text evidence="6">Belongs to the ABC-4 integral membrane protein family.</text>
</comment>
<feature type="domain" description="MacB-like periplasmic core" evidence="9">
    <location>
        <begin position="491"/>
        <end position="655"/>
    </location>
</feature>
<feature type="domain" description="ABC3 transporter permease C-terminal" evidence="8">
    <location>
        <begin position="285"/>
        <end position="400"/>
    </location>
</feature>
<comment type="subcellular location">
    <subcellularLocation>
        <location evidence="1">Cell membrane</location>
        <topology evidence="1">Multi-pass membrane protein</topology>
    </subcellularLocation>
</comment>
<keyword evidence="11" id="KW-1185">Reference proteome</keyword>
<dbReference type="InterPro" id="IPR050250">
    <property type="entry name" value="Macrolide_Exporter_MacB"/>
</dbReference>
<name>A0A4R3L858_9GAMM</name>
<feature type="transmembrane region" description="Helical" evidence="7">
    <location>
        <begin position="372"/>
        <end position="393"/>
    </location>
</feature>
<dbReference type="NCBIfam" id="TIGR03434">
    <property type="entry name" value="ADOP"/>
    <property type="match status" value="1"/>
</dbReference>
<feature type="transmembrane region" description="Helical" evidence="7">
    <location>
        <begin position="423"/>
        <end position="446"/>
    </location>
</feature>
<evidence type="ECO:0000256" key="7">
    <source>
        <dbReference type="SAM" id="Phobius"/>
    </source>
</evidence>